<dbReference type="OrthoDB" id="7949448at2"/>
<organism evidence="3 4">
    <name type="scientific">Devosia elaeis</name>
    <dbReference type="NCBI Taxonomy" id="1770058"/>
    <lineage>
        <taxon>Bacteria</taxon>
        <taxon>Pseudomonadati</taxon>
        <taxon>Pseudomonadota</taxon>
        <taxon>Alphaproteobacteria</taxon>
        <taxon>Hyphomicrobiales</taxon>
        <taxon>Devosiaceae</taxon>
        <taxon>Devosia</taxon>
    </lineage>
</organism>
<gene>
    <name evidence="3" type="ORF">A3840_08285</name>
</gene>
<dbReference type="EMBL" id="LVVY01000076">
    <property type="protein sequence ID" value="OAM77823.1"/>
    <property type="molecule type" value="Genomic_DNA"/>
</dbReference>
<dbReference type="Proteomes" id="UP000078389">
    <property type="component" value="Unassembled WGS sequence"/>
</dbReference>
<proteinExistence type="predicted"/>
<accession>A0A178HYB2</accession>
<keyword evidence="2" id="KW-0472">Membrane</keyword>
<name>A0A178HYB2_9HYPH</name>
<reference evidence="3 4" key="1">
    <citation type="submission" date="2016-03" db="EMBL/GenBank/DDBJ databases">
        <title>Genome sequencing of Devosia sp. S37.</title>
        <authorList>
            <person name="Mohd Nor M."/>
        </authorList>
    </citation>
    <scope>NUCLEOTIDE SEQUENCE [LARGE SCALE GENOMIC DNA]</scope>
    <source>
        <strain evidence="3 4">S37</strain>
    </source>
</reference>
<keyword evidence="2" id="KW-0812">Transmembrane</keyword>
<feature type="transmembrane region" description="Helical" evidence="2">
    <location>
        <begin position="50"/>
        <end position="74"/>
    </location>
</feature>
<feature type="region of interest" description="Disordered" evidence="1">
    <location>
        <begin position="1"/>
        <end position="46"/>
    </location>
</feature>
<protein>
    <submittedName>
        <fullName evidence="3">Uncharacterized protein</fullName>
    </submittedName>
</protein>
<comment type="caution">
    <text evidence="3">The sequence shown here is derived from an EMBL/GenBank/DDBJ whole genome shotgun (WGS) entry which is preliminary data.</text>
</comment>
<evidence type="ECO:0000256" key="2">
    <source>
        <dbReference type="SAM" id="Phobius"/>
    </source>
</evidence>
<dbReference type="AlphaFoldDB" id="A0A178HYB2"/>
<evidence type="ECO:0000256" key="1">
    <source>
        <dbReference type="SAM" id="MobiDB-lite"/>
    </source>
</evidence>
<evidence type="ECO:0000313" key="3">
    <source>
        <dbReference type="EMBL" id="OAM77823.1"/>
    </source>
</evidence>
<sequence>MDQPDKERPSDGAPITLTPDMRPVSAAERTPEPLSAPEHARPERKSRRSAWALSFGILGLVAGLAGLGAAGWLYTEGQAETRRLASEIAQLRVSLDLYARGAGTAPTTEDDSLTDLANRLAILEQNWRSDAQPAPTSAAPAAANATNEDCLPSGMRILVAQGDSYPVCEADVSVNVGQVANGYIGLLDGTIIPSGGTMPLPGSACTIGVTSSGDEGLTGYAEIRVTC</sequence>
<keyword evidence="4" id="KW-1185">Reference proteome</keyword>
<keyword evidence="2" id="KW-1133">Transmembrane helix</keyword>
<feature type="compositionally biased region" description="Basic and acidic residues" evidence="1">
    <location>
        <begin position="1"/>
        <end position="10"/>
    </location>
</feature>
<evidence type="ECO:0000313" key="4">
    <source>
        <dbReference type="Proteomes" id="UP000078389"/>
    </source>
</evidence>
<dbReference type="RefSeq" id="WP_067454700.1">
    <property type="nucleotide sequence ID" value="NZ_LVVY01000076.1"/>
</dbReference>